<reference evidence="2" key="1">
    <citation type="submission" date="2022-06" db="EMBL/GenBank/DDBJ databases">
        <title>Sequencing the genomes of 1000 actinobacteria strains.</title>
        <authorList>
            <person name="Klenk H.-P."/>
        </authorList>
    </citation>
    <scope>NUCLEOTIDE SEQUENCE</scope>
    <source>
        <strain evidence="2">DSM 46694</strain>
    </source>
</reference>
<dbReference type="EMBL" id="JAMZEB010000002">
    <property type="protein sequence ID" value="MCP2355689.1"/>
    <property type="molecule type" value="Genomic_DNA"/>
</dbReference>
<evidence type="ECO:0008006" key="4">
    <source>
        <dbReference type="Google" id="ProtNLM"/>
    </source>
</evidence>
<evidence type="ECO:0000256" key="1">
    <source>
        <dbReference type="SAM" id="SignalP"/>
    </source>
</evidence>
<organism evidence="2 3">
    <name type="scientific">Nonomuraea thailandensis</name>
    <dbReference type="NCBI Taxonomy" id="1188745"/>
    <lineage>
        <taxon>Bacteria</taxon>
        <taxon>Bacillati</taxon>
        <taxon>Actinomycetota</taxon>
        <taxon>Actinomycetes</taxon>
        <taxon>Streptosporangiales</taxon>
        <taxon>Streptosporangiaceae</taxon>
        <taxon>Nonomuraea</taxon>
    </lineage>
</organism>
<dbReference type="Proteomes" id="UP001139648">
    <property type="component" value="Unassembled WGS sequence"/>
</dbReference>
<sequence>MLDIKGAMTASLAAILGSWLLTGCAPSAEPPGLPPAKVYEHAAAAENSAAVPVPAGGTAAALTRPLTDAGWFCAQVRGNADGRVLWCRIAHHDDADTVQPQVAQFLLDHHDRLAWAWFPPAGAGTYEQGDDPRIADAAAPALAAVWPGAGDRTRQEIDDFVRDSGDPMVRRSDELPKSAWRDEHADYRFSDLDGLLVTARDATVRRWPFGAEHYATTMSSTVDDLRAGGYDCFYPPQQSCTRVQSNGYFDVTLRDDQIVTAKFGIGSLIESGRQRHPLTEEFPHGLTFLTEAVRRPVTERIELARRSGTSFAGIVAGTIVIIDARRGAVDGEDLVAYLDIQLGAPLAATLPL</sequence>
<evidence type="ECO:0000313" key="3">
    <source>
        <dbReference type="Proteomes" id="UP001139648"/>
    </source>
</evidence>
<accession>A0A9X2K0U5</accession>
<feature type="signal peptide" evidence="1">
    <location>
        <begin position="1"/>
        <end position="27"/>
    </location>
</feature>
<dbReference type="AlphaFoldDB" id="A0A9X2K0U5"/>
<comment type="caution">
    <text evidence="2">The sequence shown here is derived from an EMBL/GenBank/DDBJ whole genome shotgun (WGS) entry which is preliminary data.</text>
</comment>
<name>A0A9X2K0U5_9ACTN</name>
<keyword evidence="3" id="KW-1185">Reference proteome</keyword>
<dbReference type="PROSITE" id="PS51257">
    <property type="entry name" value="PROKAR_LIPOPROTEIN"/>
    <property type="match status" value="1"/>
</dbReference>
<keyword evidence="1" id="KW-0732">Signal</keyword>
<gene>
    <name evidence="2" type="ORF">HD597_002709</name>
</gene>
<proteinExistence type="predicted"/>
<protein>
    <recommendedName>
        <fullName evidence="4">DUF3558 domain-containing protein</fullName>
    </recommendedName>
</protein>
<evidence type="ECO:0000313" key="2">
    <source>
        <dbReference type="EMBL" id="MCP2355689.1"/>
    </source>
</evidence>
<dbReference type="RefSeq" id="WP_253742344.1">
    <property type="nucleotide sequence ID" value="NZ_BAABKA010000036.1"/>
</dbReference>
<feature type="chain" id="PRO_5040842370" description="DUF3558 domain-containing protein" evidence="1">
    <location>
        <begin position="28"/>
        <end position="352"/>
    </location>
</feature>